<evidence type="ECO:0000313" key="1">
    <source>
        <dbReference type="EMBL" id="KAJ9117749.1"/>
    </source>
</evidence>
<name>A0ACC2X347_9TREE</name>
<accession>A0ACC2X347</accession>
<organism evidence="1 2">
    <name type="scientific">Naganishia adeliensis</name>
    <dbReference type="NCBI Taxonomy" id="92952"/>
    <lineage>
        <taxon>Eukaryota</taxon>
        <taxon>Fungi</taxon>
        <taxon>Dikarya</taxon>
        <taxon>Basidiomycota</taxon>
        <taxon>Agaricomycotina</taxon>
        <taxon>Tremellomycetes</taxon>
        <taxon>Filobasidiales</taxon>
        <taxon>Filobasidiaceae</taxon>
        <taxon>Naganishia</taxon>
    </lineage>
</organism>
<dbReference type="EMBL" id="JASBWS010000001">
    <property type="protein sequence ID" value="KAJ9117749.1"/>
    <property type="molecule type" value="Genomic_DNA"/>
</dbReference>
<reference evidence="1" key="1">
    <citation type="submission" date="2023-04" db="EMBL/GenBank/DDBJ databases">
        <title>Draft Genome sequencing of Naganishia species isolated from polar environments using Oxford Nanopore Technology.</title>
        <authorList>
            <person name="Leo P."/>
            <person name="Venkateswaran K."/>
        </authorList>
    </citation>
    <scope>NUCLEOTIDE SEQUENCE</scope>
    <source>
        <strain evidence="1">MNA-CCFEE 5262</strain>
    </source>
</reference>
<gene>
    <name evidence="1" type="ORF">QFC20_000027</name>
</gene>
<sequence>MNACEKVSEAAIKWLFSSRKTEEDVNNLLNLAEFLDREIGMALEVETLPALAFENPETPDLAPAHLNMSSECRSEHSNNPSEYSFREVGDNDDARPREGDSQQGEIRLVKPFSPDLPIFEDEEFAEFELTDEERALLKLAIPNLIRR</sequence>
<evidence type="ECO:0000313" key="2">
    <source>
        <dbReference type="Proteomes" id="UP001230649"/>
    </source>
</evidence>
<comment type="caution">
    <text evidence="1">The sequence shown here is derived from an EMBL/GenBank/DDBJ whole genome shotgun (WGS) entry which is preliminary data.</text>
</comment>
<keyword evidence="2" id="KW-1185">Reference proteome</keyword>
<dbReference type="Proteomes" id="UP001230649">
    <property type="component" value="Unassembled WGS sequence"/>
</dbReference>
<proteinExistence type="predicted"/>
<protein>
    <submittedName>
        <fullName evidence="1">Uncharacterized protein</fullName>
    </submittedName>
</protein>